<evidence type="ECO:0000313" key="5">
    <source>
        <dbReference type="Proteomes" id="UP001172082"/>
    </source>
</evidence>
<name>A0ABT8KWA4_9BACT</name>
<organism evidence="4 5">
    <name type="scientific">Splendidivirga corallicola</name>
    <dbReference type="NCBI Taxonomy" id="3051826"/>
    <lineage>
        <taxon>Bacteria</taxon>
        <taxon>Pseudomonadati</taxon>
        <taxon>Bacteroidota</taxon>
        <taxon>Cytophagia</taxon>
        <taxon>Cytophagales</taxon>
        <taxon>Splendidivirgaceae</taxon>
        <taxon>Splendidivirga</taxon>
    </lineage>
</organism>
<dbReference type="Proteomes" id="UP001172082">
    <property type="component" value="Unassembled WGS sequence"/>
</dbReference>
<evidence type="ECO:0000313" key="4">
    <source>
        <dbReference type="EMBL" id="MDN5205054.1"/>
    </source>
</evidence>
<accession>A0ABT8KWA4</accession>
<comment type="caution">
    <text evidence="4">The sequence shown here is derived from an EMBL/GenBank/DDBJ whole genome shotgun (WGS) entry which is preliminary data.</text>
</comment>
<dbReference type="Pfam" id="PF00011">
    <property type="entry name" value="HSP20"/>
    <property type="match status" value="1"/>
</dbReference>
<evidence type="ECO:0000256" key="1">
    <source>
        <dbReference type="PROSITE-ProRule" id="PRU00285"/>
    </source>
</evidence>
<dbReference type="InterPro" id="IPR002068">
    <property type="entry name" value="A-crystallin/Hsp20_dom"/>
</dbReference>
<comment type="similarity">
    <text evidence="1 2">Belongs to the small heat shock protein (HSP20) family.</text>
</comment>
<keyword evidence="5" id="KW-1185">Reference proteome</keyword>
<dbReference type="PANTHER" id="PTHR11527">
    <property type="entry name" value="HEAT-SHOCK PROTEIN 20 FAMILY MEMBER"/>
    <property type="match status" value="1"/>
</dbReference>
<dbReference type="InterPro" id="IPR008978">
    <property type="entry name" value="HSP20-like_chaperone"/>
</dbReference>
<feature type="domain" description="SHSP" evidence="3">
    <location>
        <begin position="34"/>
        <end position="146"/>
    </location>
</feature>
<dbReference type="RefSeq" id="WP_346755077.1">
    <property type="nucleotide sequence ID" value="NZ_JAUJEA010000014.1"/>
</dbReference>
<evidence type="ECO:0000259" key="3">
    <source>
        <dbReference type="PROSITE" id="PS01031"/>
    </source>
</evidence>
<sequence length="146" mass="16653">MTTPAKKDSGLFSNVPSLFADFFEDDLFGFDRSNEWVSKVPPANVMENEDNYVIEMAAPGMKKKDFQINIQNGNLTISAENETEEVKKEKTYTRKEYGYTSFSRSFRLPEIIDSDKILAKYENGILQLTLPKKAKEKIPVKKIAIS</sequence>
<evidence type="ECO:0000256" key="2">
    <source>
        <dbReference type="RuleBase" id="RU003616"/>
    </source>
</evidence>
<dbReference type="Gene3D" id="2.60.40.790">
    <property type="match status" value="1"/>
</dbReference>
<protein>
    <submittedName>
        <fullName evidence="4">Hsp20/alpha crystallin family protein</fullName>
    </submittedName>
</protein>
<dbReference type="SUPFAM" id="SSF49764">
    <property type="entry name" value="HSP20-like chaperones"/>
    <property type="match status" value="1"/>
</dbReference>
<gene>
    <name evidence="4" type="ORF">QQ008_26935</name>
</gene>
<dbReference type="CDD" id="cd06464">
    <property type="entry name" value="ACD_sHsps-like"/>
    <property type="match status" value="1"/>
</dbReference>
<dbReference type="PROSITE" id="PS01031">
    <property type="entry name" value="SHSP"/>
    <property type="match status" value="1"/>
</dbReference>
<reference evidence="4" key="1">
    <citation type="submission" date="2023-06" db="EMBL/GenBank/DDBJ databases">
        <title>Genomic of Parafulvivirga corallium.</title>
        <authorList>
            <person name="Wang G."/>
        </authorList>
    </citation>
    <scope>NUCLEOTIDE SEQUENCE</scope>
    <source>
        <strain evidence="4">BMA10</strain>
    </source>
</reference>
<dbReference type="InterPro" id="IPR031107">
    <property type="entry name" value="Small_HSP"/>
</dbReference>
<dbReference type="EMBL" id="JAUJEA010000014">
    <property type="protein sequence ID" value="MDN5205054.1"/>
    <property type="molecule type" value="Genomic_DNA"/>
</dbReference>
<proteinExistence type="inferred from homology"/>